<feature type="domain" description="YetF C-terminal" evidence="8">
    <location>
        <begin position="88"/>
        <end position="160"/>
    </location>
</feature>
<evidence type="ECO:0000256" key="2">
    <source>
        <dbReference type="ARBA" id="ARBA00006448"/>
    </source>
</evidence>
<name>A0A4D7JU04_9BACT</name>
<dbReference type="OrthoDB" id="9793799at2"/>
<evidence type="ECO:0000256" key="7">
    <source>
        <dbReference type="SAM" id="Phobius"/>
    </source>
</evidence>
<dbReference type="InterPro" id="IPR007353">
    <property type="entry name" value="DUF421"/>
</dbReference>
<reference evidence="9 10" key="1">
    <citation type="submission" date="2018-04" db="EMBL/GenBank/DDBJ databases">
        <title>Complete genome uncultured novel isolate.</title>
        <authorList>
            <person name="Merlino G."/>
        </authorList>
    </citation>
    <scope>NUCLEOTIDE SEQUENCE [LARGE SCALE GENOMIC DNA]</scope>
    <source>
        <strain evidence="10">R1DC9</strain>
    </source>
</reference>
<dbReference type="Pfam" id="PF04239">
    <property type="entry name" value="DUF421"/>
    <property type="match status" value="1"/>
</dbReference>
<dbReference type="InterPro" id="IPR023090">
    <property type="entry name" value="UPF0702_alpha/beta_dom_sf"/>
</dbReference>
<evidence type="ECO:0000259" key="8">
    <source>
        <dbReference type="Pfam" id="PF04239"/>
    </source>
</evidence>
<keyword evidence="3" id="KW-1003">Cell membrane</keyword>
<dbReference type="PANTHER" id="PTHR34582:SF6">
    <property type="entry name" value="UPF0702 TRANSMEMBRANE PROTEIN YCAP"/>
    <property type="match status" value="1"/>
</dbReference>
<feature type="transmembrane region" description="Helical" evidence="7">
    <location>
        <begin position="12"/>
        <end position="33"/>
    </location>
</feature>
<keyword evidence="6 7" id="KW-0472">Membrane</keyword>
<evidence type="ECO:0000256" key="5">
    <source>
        <dbReference type="ARBA" id="ARBA00022989"/>
    </source>
</evidence>
<evidence type="ECO:0000256" key="6">
    <source>
        <dbReference type="ARBA" id="ARBA00023136"/>
    </source>
</evidence>
<dbReference type="GO" id="GO:0005886">
    <property type="term" value="C:plasma membrane"/>
    <property type="evidence" value="ECO:0007669"/>
    <property type="project" value="UniProtKB-SubCell"/>
</dbReference>
<dbReference type="EMBL" id="CP028923">
    <property type="protein sequence ID" value="QCK17080.1"/>
    <property type="molecule type" value="Genomic_DNA"/>
</dbReference>
<evidence type="ECO:0000313" key="9">
    <source>
        <dbReference type="EMBL" id="QCK17080.1"/>
    </source>
</evidence>
<evidence type="ECO:0000313" key="10">
    <source>
        <dbReference type="Proteomes" id="UP000298616"/>
    </source>
</evidence>
<comment type="subcellular location">
    <subcellularLocation>
        <location evidence="1">Cell membrane</location>
        <topology evidence="1">Multi-pass membrane protein</topology>
    </subcellularLocation>
</comment>
<keyword evidence="4 7" id="KW-0812">Transmembrane</keyword>
<organism evidence="9 10">
    <name type="scientific">Mangrovivirga cuniculi</name>
    <dbReference type="NCBI Taxonomy" id="2715131"/>
    <lineage>
        <taxon>Bacteria</taxon>
        <taxon>Pseudomonadati</taxon>
        <taxon>Bacteroidota</taxon>
        <taxon>Cytophagia</taxon>
        <taxon>Cytophagales</taxon>
        <taxon>Mangrovivirgaceae</taxon>
        <taxon>Mangrovivirga</taxon>
    </lineage>
</organism>
<gene>
    <name evidence="9" type="ORF">DCC35_13150</name>
</gene>
<evidence type="ECO:0000256" key="3">
    <source>
        <dbReference type="ARBA" id="ARBA00022475"/>
    </source>
</evidence>
<feature type="transmembrane region" description="Helical" evidence="7">
    <location>
        <begin position="65"/>
        <end position="83"/>
    </location>
</feature>
<sequence>MEWIYSTTDPLWETLILCILVLVIVIIVSRIVGLTSFSSMTNYDFAVTVAVGSLIATILTSSTSLAHGSVAICGLLLLTLIMSKLQRKFKFFNKVVTNDPILLMDGNKILHENLEHEGIHINHLMAKLRESNVMNLDQVKAVVLETTGDVSVLHKDSADSDEPFDEILLKDVRRKV</sequence>
<keyword evidence="5 7" id="KW-1133">Transmembrane helix</keyword>
<dbReference type="PANTHER" id="PTHR34582">
    <property type="entry name" value="UPF0702 TRANSMEMBRANE PROTEIN YCAP"/>
    <property type="match status" value="1"/>
</dbReference>
<dbReference type="Proteomes" id="UP000298616">
    <property type="component" value="Chromosome"/>
</dbReference>
<protein>
    <recommendedName>
        <fullName evidence="8">YetF C-terminal domain-containing protein</fullName>
    </recommendedName>
</protein>
<evidence type="ECO:0000256" key="4">
    <source>
        <dbReference type="ARBA" id="ARBA00022692"/>
    </source>
</evidence>
<comment type="similarity">
    <text evidence="2">Belongs to the UPF0702 family.</text>
</comment>
<accession>A0A4D7JU04</accession>
<evidence type="ECO:0000256" key="1">
    <source>
        <dbReference type="ARBA" id="ARBA00004651"/>
    </source>
</evidence>
<dbReference type="KEGG" id="fpf:DCC35_13150"/>
<proteinExistence type="inferred from homology"/>
<keyword evidence="10" id="KW-1185">Reference proteome</keyword>
<dbReference type="RefSeq" id="WP_137091219.1">
    <property type="nucleotide sequence ID" value="NZ_CP028923.1"/>
</dbReference>
<dbReference type="Gene3D" id="3.30.240.20">
    <property type="entry name" value="bsu07140 like domains"/>
    <property type="match status" value="1"/>
</dbReference>
<dbReference type="AlphaFoldDB" id="A0A4D7JU04"/>